<reference evidence="1 2" key="1">
    <citation type="submission" date="2015-07" db="EMBL/GenBank/DDBJ databases">
        <authorList>
            <person name="Noorani M."/>
        </authorList>
    </citation>
    <scope>NUCLEOTIDE SEQUENCE [LARGE SCALE GENOMIC DNA]</scope>
    <source>
        <strain evidence="1 2">W1435</strain>
    </source>
</reference>
<accession>A0A0K1NMX8</accession>
<dbReference type="EMBL" id="CP012075">
    <property type="protein sequence ID" value="AKU70016.1"/>
    <property type="molecule type" value="Genomic_DNA"/>
</dbReference>
<dbReference type="STRING" id="1236517.ADJ77_09260"/>
<dbReference type="Proteomes" id="UP000060345">
    <property type="component" value="Chromosome 2"/>
</dbReference>
<proteinExistence type="predicted"/>
<evidence type="ECO:0000313" key="1">
    <source>
        <dbReference type="EMBL" id="AKU70016.1"/>
    </source>
</evidence>
<protein>
    <submittedName>
        <fullName evidence="1">Uncharacterized protein</fullName>
    </submittedName>
</protein>
<gene>
    <name evidence="1" type="ORF">ADJ77_09260</name>
</gene>
<organism evidence="1 2">
    <name type="scientific">Prevotella fusca JCM 17724</name>
    <dbReference type="NCBI Taxonomy" id="1236517"/>
    <lineage>
        <taxon>Bacteria</taxon>
        <taxon>Pseudomonadati</taxon>
        <taxon>Bacteroidota</taxon>
        <taxon>Bacteroidia</taxon>
        <taxon>Bacteroidales</taxon>
        <taxon>Prevotellaceae</taxon>
        <taxon>Prevotella</taxon>
    </lineage>
</organism>
<name>A0A0K1NMX8_9BACT</name>
<dbReference type="KEGG" id="pfus:ADJ77_09260"/>
<evidence type="ECO:0000313" key="2">
    <source>
        <dbReference type="Proteomes" id="UP000060345"/>
    </source>
</evidence>
<sequence>MIKYNNLLNIHSVLFVNKANKSNMGLLPVCRVQLIFCKNNANEGKGNLFPVCRVQLIFCKITFFIRQ</sequence>
<dbReference type="AlphaFoldDB" id="A0A0K1NMX8"/>